<evidence type="ECO:0000256" key="1">
    <source>
        <dbReference type="ARBA" id="ARBA00004123"/>
    </source>
</evidence>
<feature type="compositionally biased region" description="Low complexity" evidence="10">
    <location>
        <begin position="152"/>
        <end position="163"/>
    </location>
</feature>
<evidence type="ECO:0000313" key="13">
    <source>
        <dbReference type="Proteomes" id="UP000038040"/>
    </source>
</evidence>
<keyword evidence="14" id="KW-1185">Reference proteome</keyword>
<feature type="domain" description="Transcription elongation factor Eaf N-terminal" evidence="11">
    <location>
        <begin position="12"/>
        <end position="112"/>
    </location>
</feature>
<proteinExistence type="inferred from homology"/>
<dbReference type="InterPro" id="IPR027093">
    <property type="entry name" value="EAF_fam"/>
</dbReference>
<dbReference type="InterPro" id="IPR019194">
    <property type="entry name" value="Tscrpt_elong_fac_Eaf_N"/>
</dbReference>
<keyword evidence="5" id="KW-0805">Transcription regulation</keyword>
<keyword evidence="6" id="KW-0010">Activator</keyword>
<dbReference type="GO" id="GO:0003711">
    <property type="term" value="F:transcription elongation factor activity"/>
    <property type="evidence" value="ECO:0007669"/>
    <property type="project" value="TreeGrafter"/>
</dbReference>
<evidence type="ECO:0000256" key="9">
    <source>
        <dbReference type="ARBA" id="ARBA00025617"/>
    </source>
</evidence>
<dbReference type="OrthoDB" id="125903at2759"/>
<dbReference type="PANTHER" id="PTHR15970">
    <property type="entry name" value="ELL-ASSOCIATED FACTOR EAF"/>
    <property type="match status" value="1"/>
</dbReference>
<evidence type="ECO:0000256" key="4">
    <source>
        <dbReference type="ARBA" id="ARBA00022553"/>
    </source>
</evidence>
<evidence type="ECO:0000256" key="2">
    <source>
        <dbReference type="ARBA" id="ARBA00007798"/>
    </source>
</evidence>
<dbReference type="STRING" id="318479.A0A0N4UCW6"/>
<comment type="similarity">
    <text evidence="2">Belongs to the EAF family.</text>
</comment>
<dbReference type="Proteomes" id="UP000274756">
    <property type="component" value="Unassembled WGS sequence"/>
</dbReference>
<organism evidence="13 15">
    <name type="scientific">Dracunculus medinensis</name>
    <name type="common">Guinea worm</name>
    <dbReference type="NCBI Taxonomy" id="318479"/>
    <lineage>
        <taxon>Eukaryota</taxon>
        <taxon>Metazoa</taxon>
        <taxon>Ecdysozoa</taxon>
        <taxon>Nematoda</taxon>
        <taxon>Chromadorea</taxon>
        <taxon>Rhabditida</taxon>
        <taxon>Spirurina</taxon>
        <taxon>Dracunculoidea</taxon>
        <taxon>Dracunculidae</taxon>
        <taxon>Dracunculus</taxon>
    </lineage>
</organism>
<evidence type="ECO:0000256" key="7">
    <source>
        <dbReference type="ARBA" id="ARBA00023163"/>
    </source>
</evidence>
<reference evidence="15" key="1">
    <citation type="submission" date="2017-02" db="UniProtKB">
        <authorList>
            <consortium name="WormBaseParasite"/>
        </authorList>
    </citation>
    <scope>IDENTIFICATION</scope>
</reference>
<protein>
    <recommendedName>
        <fullName evidence="3">Ell-associated factor Eaf</fullName>
    </recommendedName>
</protein>
<dbReference type="Proteomes" id="UP000038040">
    <property type="component" value="Unplaced"/>
</dbReference>
<dbReference type="WBParaSite" id="DME_0000513101-mRNA-1">
    <property type="protein sequence ID" value="DME_0000513101-mRNA-1"/>
    <property type="gene ID" value="DME_0000513101"/>
</dbReference>
<feature type="compositionally biased region" description="Acidic residues" evidence="10">
    <location>
        <begin position="200"/>
        <end position="212"/>
    </location>
</feature>
<name>A0A0N4UCW6_DRAME</name>
<feature type="compositionally biased region" description="Low complexity" evidence="10">
    <location>
        <begin position="183"/>
        <end position="197"/>
    </location>
</feature>
<feature type="region of interest" description="Disordered" evidence="10">
    <location>
        <begin position="132"/>
        <end position="263"/>
    </location>
</feature>
<feature type="compositionally biased region" description="Polar residues" evidence="10">
    <location>
        <begin position="217"/>
        <end position="247"/>
    </location>
</feature>
<dbReference type="EMBL" id="UYYG01001174">
    <property type="protein sequence ID" value="VDN58957.1"/>
    <property type="molecule type" value="Genomic_DNA"/>
</dbReference>
<evidence type="ECO:0000256" key="3">
    <source>
        <dbReference type="ARBA" id="ARBA00021452"/>
    </source>
</evidence>
<dbReference type="PANTHER" id="PTHR15970:SF2">
    <property type="entry name" value="ELL-ASSOCIATED FACTOR EAF"/>
    <property type="match status" value="1"/>
</dbReference>
<evidence type="ECO:0000256" key="5">
    <source>
        <dbReference type="ARBA" id="ARBA00023015"/>
    </source>
</evidence>
<keyword evidence="8" id="KW-0539">Nucleus</keyword>
<evidence type="ECO:0000256" key="6">
    <source>
        <dbReference type="ARBA" id="ARBA00023159"/>
    </source>
</evidence>
<evidence type="ECO:0000313" key="15">
    <source>
        <dbReference type="WBParaSite" id="DME_0000513101-mRNA-1"/>
    </source>
</evidence>
<evidence type="ECO:0000256" key="8">
    <source>
        <dbReference type="ARBA" id="ARBA00023242"/>
    </source>
</evidence>
<evidence type="ECO:0000313" key="14">
    <source>
        <dbReference type="Proteomes" id="UP000274756"/>
    </source>
</evidence>
<comment type="function">
    <text evidence="9">Promotes transcriptional elongation by Su(Tpl)/ELL. Essential for development.</text>
</comment>
<feature type="compositionally biased region" description="Basic and acidic residues" evidence="10">
    <location>
        <begin position="249"/>
        <end position="263"/>
    </location>
</feature>
<keyword evidence="7" id="KW-0804">Transcription</keyword>
<dbReference type="GO" id="GO:0006368">
    <property type="term" value="P:transcription elongation by RNA polymerase II"/>
    <property type="evidence" value="ECO:0007669"/>
    <property type="project" value="InterPro"/>
</dbReference>
<comment type="subcellular location">
    <subcellularLocation>
        <location evidence="1">Nucleus</location>
    </subcellularLocation>
</comment>
<keyword evidence="4" id="KW-0597">Phosphoprotein</keyword>
<evidence type="ECO:0000259" key="11">
    <source>
        <dbReference type="Pfam" id="PF09816"/>
    </source>
</evidence>
<dbReference type="AlphaFoldDB" id="A0A0N4UCW6"/>
<dbReference type="GO" id="GO:0032783">
    <property type="term" value="C:super elongation complex"/>
    <property type="evidence" value="ECO:0007669"/>
    <property type="project" value="InterPro"/>
</dbReference>
<sequence length="263" mass="28575">MAEACEIPTGSYTLKLGSTFSIHANDTSYHTLRFDFKPKSLACEKDTYIGFGGGGDVQIAVHNNDDDSLTIYKGSQKPVKAFKECLLFFDHTSGEFRLEKLSTVISVKKTRDTGESDVSQLRVEIDKLRQKNELSTAMNGKSITNSSKRSRSSSSSSSSSSNSESEDSDESSARILNNRVATDSSPSSSDGGSSGKSSGDDDDDDDDDDDALETALEQLNNNHFMDAVENSSKNDASSILNHQNNSKKILHDDLHLSESSDED</sequence>
<accession>A0A0N4UCW6</accession>
<dbReference type="Pfam" id="PF09816">
    <property type="entry name" value="EAF"/>
    <property type="match status" value="1"/>
</dbReference>
<evidence type="ECO:0000313" key="12">
    <source>
        <dbReference type="EMBL" id="VDN58957.1"/>
    </source>
</evidence>
<reference evidence="12 14" key="2">
    <citation type="submission" date="2018-11" db="EMBL/GenBank/DDBJ databases">
        <authorList>
            <consortium name="Pathogen Informatics"/>
        </authorList>
    </citation>
    <scope>NUCLEOTIDE SEQUENCE [LARGE SCALE GENOMIC DNA]</scope>
</reference>
<evidence type="ECO:0000256" key="10">
    <source>
        <dbReference type="SAM" id="MobiDB-lite"/>
    </source>
</evidence>
<gene>
    <name evidence="12" type="ORF">DME_LOCUS8930</name>
</gene>
<feature type="compositionally biased region" description="Polar residues" evidence="10">
    <location>
        <begin position="133"/>
        <end position="144"/>
    </location>
</feature>